<dbReference type="HAMAP" id="MF_00376">
    <property type="entry name" value="Dephospho_CoA_kinase"/>
    <property type="match status" value="1"/>
</dbReference>
<dbReference type="NCBIfam" id="TIGR00152">
    <property type="entry name" value="dephospho-CoA kinase"/>
    <property type="match status" value="1"/>
</dbReference>
<dbReference type="GO" id="GO:0004140">
    <property type="term" value="F:dephospho-CoA kinase activity"/>
    <property type="evidence" value="ECO:0007669"/>
    <property type="project" value="UniProtKB-UniRule"/>
</dbReference>
<dbReference type="AlphaFoldDB" id="A0A964WW86"/>
<keyword evidence="8" id="KW-1185">Reference proteome</keyword>
<reference evidence="7" key="1">
    <citation type="submission" date="2020-01" db="EMBL/GenBank/DDBJ databases">
        <title>Muricauda ochracea sp. nov., isolated from a tidal flat of Garorim bay in Korea.</title>
        <authorList>
            <person name="Kim D."/>
            <person name="Yoo Y."/>
            <person name="Kim J.-J."/>
        </authorList>
    </citation>
    <scope>NUCLEOTIDE SEQUENCE</scope>
    <source>
        <strain evidence="7">JGD-17</strain>
    </source>
</reference>
<protein>
    <recommendedName>
        <fullName evidence="5 6">Dephospho-CoA kinase</fullName>
        <ecNumber evidence="5 6">2.7.1.24</ecNumber>
    </recommendedName>
    <alternativeName>
        <fullName evidence="5">Dephosphocoenzyme A kinase</fullName>
    </alternativeName>
</protein>
<dbReference type="Gene3D" id="3.40.50.300">
    <property type="entry name" value="P-loop containing nucleotide triphosphate hydrolases"/>
    <property type="match status" value="1"/>
</dbReference>
<dbReference type="PROSITE" id="PS51219">
    <property type="entry name" value="DPCK"/>
    <property type="match status" value="1"/>
</dbReference>
<comment type="subcellular location">
    <subcellularLocation>
        <location evidence="5">Cytoplasm</location>
    </subcellularLocation>
</comment>
<dbReference type="EC" id="2.7.1.24" evidence="5 6"/>
<sequence>MITIGLTGGIGSGKSTVAQMFRELGVPVYDSDAEAKQLMTTSPDVKAGIISLLGEQAYDENQLNRDFIANKAFSNKDILEKLNAIVHPVVREHFYQWRKEQSAPYVIQESALIFENGIQDQYDLVILVTAPLQMRVERVVERDQVSQEKVHYRIKNQMDDQLKIELADFLIENTDWEATQKKVNRLHTTLLKLAEPRF</sequence>
<keyword evidence="2 5" id="KW-0547">Nucleotide-binding</keyword>
<dbReference type="InterPro" id="IPR001977">
    <property type="entry name" value="Depp_CoAkinase"/>
</dbReference>
<name>A0A964WW86_9FLAO</name>
<keyword evidence="3 5" id="KW-0067">ATP-binding</keyword>
<dbReference type="CDD" id="cd02022">
    <property type="entry name" value="DPCK"/>
    <property type="match status" value="1"/>
</dbReference>
<evidence type="ECO:0000256" key="6">
    <source>
        <dbReference type="NCBIfam" id="TIGR00152"/>
    </source>
</evidence>
<comment type="pathway">
    <text evidence="5">Cofactor biosynthesis; coenzyme A biosynthesis; CoA from (R)-pantothenate: step 5/5.</text>
</comment>
<evidence type="ECO:0000256" key="4">
    <source>
        <dbReference type="ARBA" id="ARBA00022993"/>
    </source>
</evidence>
<evidence type="ECO:0000256" key="3">
    <source>
        <dbReference type="ARBA" id="ARBA00022840"/>
    </source>
</evidence>
<dbReference type="GO" id="GO:0015937">
    <property type="term" value="P:coenzyme A biosynthetic process"/>
    <property type="evidence" value="ECO:0007669"/>
    <property type="project" value="UniProtKB-UniRule"/>
</dbReference>
<comment type="caution">
    <text evidence="7">The sequence shown here is derived from an EMBL/GenBank/DDBJ whole genome shotgun (WGS) entry which is preliminary data.</text>
</comment>
<gene>
    <name evidence="5" type="primary">coaE</name>
    <name evidence="7" type="ORF">GTQ34_02180</name>
</gene>
<evidence type="ECO:0000256" key="5">
    <source>
        <dbReference type="HAMAP-Rule" id="MF_00376"/>
    </source>
</evidence>
<dbReference type="SUPFAM" id="SSF52540">
    <property type="entry name" value="P-loop containing nucleoside triphosphate hydrolases"/>
    <property type="match status" value="1"/>
</dbReference>
<comment type="similarity">
    <text evidence="1 5">Belongs to the CoaE family.</text>
</comment>
<evidence type="ECO:0000256" key="2">
    <source>
        <dbReference type="ARBA" id="ARBA00022741"/>
    </source>
</evidence>
<evidence type="ECO:0000313" key="8">
    <source>
        <dbReference type="Proteomes" id="UP000667650"/>
    </source>
</evidence>
<comment type="catalytic activity">
    <reaction evidence="5">
        <text>3'-dephospho-CoA + ATP = ADP + CoA + H(+)</text>
        <dbReference type="Rhea" id="RHEA:18245"/>
        <dbReference type="ChEBI" id="CHEBI:15378"/>
        <dbReference type="ChEBI" id="CHEBI:30616"/>
        <dbReference type="ChEBI" id="CHEBI:57287"/>
        <dbReference type="ChEBI" id="CHEBI:57328"/>
        <dbReference type="ChEBI" id="CHEBI:456216"/>
        <dbReference type="EC" id="2.7.1.24"/>
    </reaction>
</comment>
<organism evidence="7 8">
    <name type="scientific">Flagellimonas ochracea</name>
    <dbReference type="NCBI Taxonomy" id="2696472"/>
    <lineage>
        <taxon>Bacteria</taxon>
        <taxon>Pseudomonadati</taxon>
        <taxon>Bacteroidota</taxon>
        <taxon>Flavobacteriia</taxon>
        <taxon>Flavobacteriales</taxon>
        <taxon>Flavobacteriaceae</taxon>
        <taxon>Flagellimonas</taxon>
    </lineage>
</organism>
<dbReference type="Proteomes" id="UP000667650">
    <property type="component" value="Unassembled WGS sequence"/>
</dbReference>
<dbReference type="PANTHER" id="PTHR10695">
    <property type="entry name" value="DEPHOSPHO-COA KINASE-RELATED"/>
    <property type="match status" value="1"/>
</dbReference>
<evidence type="ECO:0000256" key="1">
    <source>
        <dbReference type="ARBA" id="ARBA00009018"/>
    </source>
</evidence>
<dbReference type="GO" id="GO:0005524">
    <property type="term" value="F:ATP binding"/>
    <property type="evidence" value="ECO:0007669"/>
    <property type="project" value="UniProtKB-UniRule"/>
</dbReference>
<keyword evidence="5 7" id="KW-0418">Kinase</keyword>
<dbReference type="InterPro" id="IPR027417">
    <property type="entry name" value="P-loop_NTPase"/>
</dbReference>
<dbReference type="EMBL" id="JAAABI010000001">
    <property type="protein sequence ID" value="NAY90715.1"/>
    <property type="molecule type" value="Genomic_DNA"/>
</dbReference>
<dbReference type="RefSeq" id="WP_166522120.1">
    <property type="nucleotide sequence ID" value="NZ_JAAABI010000001.1"/>
</dbReference>
<keyword evidence="5 7" id="KW-0808">Transferase</keyword>
<accession>A0A964WW86</accession>
<dbReference type="GO" id="GO:0005737">
    <property type="term" value="C:cytoplasm"/>
    <property type="evidence" value="ECO:0007669"/>
    <property type="project" value="UniProtKB-SubCell"/>
</dbReference>
<proteinExistence type="inferred from homology"/>
<feature type="binding site" evidence="5">
    <location>
        <begin position="11"/>
        <end position="16"/>
    </location>
    <ligand>
        <name>ATP</name>
        <dbReference type="ChEBI" id="CHEBI:30616"/>
    </ligand>
</feature>
<keyword evidence="5" id="KW-0963">Cytoplasm</keyword>
<dbReference type="Pfam" id="PF01121">
    <property type="entry name" value="CoaE"/>
    <property type="match status" value="1"/>
</dbReference>
<evidence type="ECO:0000313" key="7">
    <source>
        <dbReference type="EMBL" id="NAY90715.1"/>
    </source>
</evidence>
<comment type="function">
    <text evidence="5">Catalyzes the phosphorylation of the 3'-hydroxyl group of dephosphocoenzyme A to form coenzyme A.</text>
</comment>
<keyword evidence="4 5" id="KW-0173">Coenzyme A biosynthesis</keyword>
<dbReference type="PANTHER" id="PTHR10695:SF46">
    <property type="entry name" value="BIFUNCTIONAL COENZYME A SYNTHASE-RELATED"/>
    <property type="match status" value="1"/>
</dbReference>